<dbReference type="EMBL" id="CP000560">
    <property type="protein sequence ID" value="ABS74907.2"/>
    <property type="molecule type" value="Genomic_DNA"/>
</dbReference>
<sequence>MMKQPQYIDIPFEEWRQSFSFFTEVSVRFSETDMFGHMNNVTPFIYFEEARIAYFKQRGITAQNSETMTVVASQQCDYMRQVMPYENLRIYVKASAAGNASVTLHYLGENESGLPCFTGSVVMVQVSKKSGKAVSWTEREKGILLA</sequence>
<dbReference type="Pfam" id="PF13279">
    <property type="entry name" value="4HBT_2"/>
    <property type="match status" value="1"/>
</dbReference>
<dbReference type="SUPFAM" id="SSF54637">
    <property type="entry name" value="Thioesterase/thiol ester dehydrase-isomerase"/>
    <property type="match status" value="1"/>
</dbReference>
<reference evidence="1 2" key="1">
    <citation type="journal article" date="2007" name="Nat. Biotechnol.">
        <title>Comparative analysis of the complete genome sequence of the plant growth-promoting bacterium Bacillus amyloliquefaciens FZB42.</title>
        <authorList>
            <person name="Chen X.H."/>
            <person name="Koumoutsi A."/>
            <person name="Scholz R."/>
            <person name="Eisenreich A."/>
            <person name="Schneider K."/>
            <person name="Heinemeyer I."/>
            <person name="Morgenstern B."/>
            <person name="Voss B."/>
            <person name="Hess W.R."/>
            <person name="Reva O."/>
            <person name="Junge H."/>
            <person name="Voigt B."/>
            <person name="Jungblut P.R."/>
            <person name="Vater J."/>
            <person name="Sussmuth R."/>
            <person name="Liesegang H."/>
            <person name="Strittmatter A."/>
            <person name="Gottschalk G."/>
            <person name="Borriss R."/>
        </authorList>
    </citation>
    <scope>NUCLEOTIDE SEQUENCE [LARGE SCALE GENOMIC DNA]</scope>
    <source>
        <strain evidence="2">DSM 23117 / BGSC 10A6 / LMG 26770 / FZB42</strain>
    </source>
</reference>
<dbReference type="Gene3D" id="3.10.129.10">
    <property type="entry name" value="Hotdog Thioesterase"/>
    <property type="match status" value="1"/>
</dbReference>
<dbReference type="PANTHER" id="PTHR31793:SF24">
    <property type="entry name" value="LONG-CHAIN ACYL-COA THIOESTERASE FADM"/>
    <property type="match status" value="1"/>
</dbReference>
<dbReference type="InterPro" id="IPR050563">
    <property type="entry name" value="4-hydroxybenzoyl-CoA_TE"/>
</dbReference>
<organism evidence="1 2">
    <name type="scientific">Bacillus velezensis (strain DSM 23117 / BGSC 10A6 / LMG 26770 / FZB42)</name>
    <name type="common">Bacillus amyloliquefaciens subsp. plantarum</name>
    <dbReference type="NCBI Taxonomy" id="326423"/>
    <lineage>
        <taxon>Bacteria</taxon>
        <taxon>Bacillati</taxon>
        <taxon>Bacillota</taxon>
        <taxon>Bacilli</taxon>
        <taxon>Bacillales</taxon>
        <taxon>Bacillaceae</taxon>
        <taxon>Bacillus</taxon>
        <taxon>Bacillus amyloliquefaciens group</taxon>
    </lineage>
</organism>
<dbReference type="PANTHER" id="PTHR31793">
    <property type="entry name" value="4-HYDROXYBENZOYL-COA THIOESTERASE FAMILY MEMBER"/>
    <property type="match status" value="1"/>
</dbReference>
<dbReference type="CDD" id="cd00586">
    <property type="entry name" value="4HBT"/>
    <property type="match status" value="1"/>
</dbReference>
<dbReference type="KEGG" id="bay:RBAM_025490"/>
<name>A7Z7D1_BACVZ</name>
<evidence type="ECO:0000313" key="1">
    <source>
        <dbReference type="EMBL" id="ABS74907.2"/>
    </source>
</evidence>
<dbReference type="Proteomes" id="UP000001120">
    <property type="component" value="Chromosome"/>
</dbReference>
<dbReference type="AlphaFoldDB" id="A7Z7D1"/>
<accession>A7Z7D1</accession>
<dbReference type="InterPro" id="IPR029069">
    <property type="entry name" value="HotDog_dom_sf"/>
</dbReference>
<proteinExistence type="predicted"/>
<dbReference type="HOGENOM" id="CLU_101141_2_2_9"/>
<keyword evidence="2" id="KW-1185">Reference proteome</keyword>
<evidence type="ECO:0000313" key="2">
    <source>
        <dbReference type="Proteomes" id="UP000001120"/>
    </source>
</evidence>
<dbReference type="GO" id="GO:0047617">
    <property type="term" value="F:fatty acyl-CoA hydrolase activity"/>
    <property type="evidence" value="ECO:0007669"/>
    <property type="project" value="TreeGrafter"/>
</dbReference>
<gene>
    <name evidence="1" type="ordered locus">RBAM_025490</name>
</gene>
<protein>
    <submittedName>
        <fullName evidence="1">Acyl-CoA thioesterase</fullName>
    </submittedName>
</protein>